<keyword evidence="1" id="KW-0812">Transmembrane</keyword>
<dbReference type="Proteomes" id="UP000664303">
    <property type="component" value="Unassembled WGS sequence"/>
</dbReference>
<feature type="transmembrane region" description="Helical" evidence="1">
    <location>
        <begin position="12"/>
        <end position="30"/>
    </location>
</feature>
<evidence type="ECO:0000313" key="3">
    <source>
        <dbReference type="Proteomes" id="UP000664303"/>
    </source>
</evidence>
<evidence type="ECO:0000313" key="2">
    <source>
        <dbReference type="EMBL" id="MBN7796780.1"/>
    </source>
</evidence>
<keyword evidence="1" id="KW-0472">Membrane</keyword>
<gene>
    <name evidence="2" type="ORF">JYP50_09270</name>
</gene>
<dbReference type="EMBL" id="JAFKCZ010000006">
    <property type="protein sequence ID" value="MBN7796780.1"/>
    <property type="molecule type" value="Genomic_DNA"/>
</dbReference>
<feature type="transmembrane region" description="Helical" evidence="1">
    <location>
        <begin position="67"/>
        <end position="87"/>
    </location>
</feature>
<dbReference type="AlphaFoldDB" id="A0A939DER5"/>
<evidence type="ECO:0000256" key="1">
    <source>
        <dbReference type="SAM" id="Phobius"/>
    </source>
</evidence>
<feature type="transmembrane region" description="Helical" evidence="1">
    <location>
        <begin position="42"/>
        <end position="60"/>
    </location>
</feature>
<feature type="transmembrane region" description="Helical" evidence="1">
    <location>
        <begin position="102"/>
        <end position="126"/>
    </location>
</feature>
<proteinExistence type="predicted"/>
<dbReference type="RefSeq" id="WP_206560227.1">
    <property type="nucleotide sequence ID" value="NZ_JAFKCZ010000006.1"/>
</dbReference>
<organism evidence="2 3">
    <name type="scientific">Parahaliea mediterranea</name>
    <dbReference type="NCBI Taxonomy" id="651086"/>
    <lineage>
        <taxon>Bacteria</taxon>
        <taxon>Pseudomonadati</taxon>
        <taxon>Pseudomonadota</taxon>
        <taxon>Gammaproteobacteria</taxon>
        <taxon>Cellvibrionales</taxon>
        <taxon>Halieaceae</taxon>
        <taxon>Parahaliea</taxon>
    </lineage>
</organism>
<sequence>MAKLARVLWLQGFYLLLAVGYNLFSLWLIVAGGEGLIQGRPPQYSIASLCLLLPVLALGARGKHRAYLLLNTPVMLLIAYTGIAYHVLNCFRGDMGIYLSSWAWSVAIAINVFGVFVGLWGSLACWRLQDRRRLSAGPV</sequence>
<name>A0A939DER5_9GAMM</name>
<reference evidence="2" key="1">
    <citation type="submission" date="2021-02" db="EMBL/GenBank/DDBJ databases">
        <title>PHA producing bacteria isolated from coastal sediment in Guangdong, Shenzhen.</title>
        <authorList>
            <person name="Zheng W."/>
            <person name="Yu S."/>
            <person name="Huang Y."/>
        </authorList>
    </citation>
    <scope>NUCLEOTIDE SEQUENCE</scope>
    <source>
        <strain evidence="2">TN14-10</strain>
    </source>
</reference>
<keyword evidence="1" id="KW-1133">Transmembrane helix</keyword>
<accession>A0A939DER5</accession>
<protein>
    <submittedName>
        <fullName evidence="2">Uncharacterized protein</fullName>
    </submittedName>
</protein>
<comment type="caution">
    <text evidence="2">The sequence shown here is derived from an EMBL/GenBank/DDBJ whole genome shotgun (WGS) entry which is preliminary data.</text>
</comment>
<keyword evidence="3" id="KW-1185">Reference proteome</keyword>